<accession>A0A6A4Q8A9</accession>
<dbReference type="OrthoDB" id="2016285at2759"/>
<dbReference type="InterPro" id="IPR029063">
    <property type="entry name" value="SAM-dependent_MTases_sf"/>
</dbReference>
<keyword evidence="2" id="KW-0489">Methyltransferase</keyword>
<protein>
    <submittedName>
        <fullName evidence="2">Putative S-adenosyl-L-methionine-dependent methyltransferase</fullName>
    </submittedName>
</protein>
<comment type="caution">
    <text evidence="2">The sequence shown here is derived from an EMBL/GenBank/DDBJ whole genome shotgun (WGS) entry which is preliminary data.</text>
</comment>
<sequence length="416" mass="46715">MAIVLFSPQTQTFIHNSIVPSSCCYLQPTTHISFSLRTPSTSLITKCQQINHSSSLQPKTTQTQEDGIPIEDVKILVKFKSRHNYIRVLEVSRKADHPFRGSRLLLLDGPGNIHSISFLLKTLTETYFDVFATLPPILPPGPLAILGFGAGSTARILLELYPDAVVHGWELDPSVIEVAREFFNLGKLERENKDRLFIYVGNALNASLKDGFSGIMVDLFSKGSLIPELQDPATWKKMKKCLRKGGRIMVNVGGSCVESENKYRDGKVVMEETLKAMKVVFGKKLFVLNLGNRKDDSTLALTGDLPQPDAWKKVIKKGFLRSYVDMWKPYSGQVRAKSSHLAGTMMHQARHLTKTHIHQARHLIETHMPDVVALGIGQMQANHYMAWDKCVMLQAKAQAKHVHDQTKAWSKMWLSD</sequence>
<evidence type="ECO:0000313" key="2">
    <source>
        <dbReference type="EMBL" id="KAE9610091.1"/>
    </source>
</evidence>
<keyword evidence="1" id="KW-0620">Polyamine biosynthesis</keyword>
<dbReference type="AlphaFoldDB" id="A0A6A4Q8A9"/>
<organism evidence="2 3">
    <name type="scientific">Lupinus albus</name>
    <name type="common">White lupine</name>
    <name type="synonym">Lupinus termis</name>
    <dbReference type="NCBI Taxonomy" id="3870"/>
    <lineage>
        <taxon>Eukaryota</taxon>
        <taxon>Viridiplantae</taxon>
        <taxon>Streptophyta</taxon>
        <taxon>Embryophyta</taxon>
        <taxon>Tracheophyta</taxon>
        <taxon>Spermatophyta</taxon>
        <taxon>Magnoliopsida</taxon>
        <taxon>eudicotyledons</taxon>
        <taxon>Gunneridae</taxon>
        <taxon>Pentapetalae</taxon>
        <taxon>rosids</taxon>
        <taxon>fabids</taxon>
        <taxon>Fabales</taxon>
        <taxon>Fabaceae</taxon>
        <taxon>Papilionoideae</taxon>
        <taxon>50 kb inversion clade</taxon>
        <taxon>genistoids sensu lato</taxon>
        <taxon>core genistoids</taxon>
        <taxon>Genisteae</taxon>
        <taxon>Lupinus</taxon>
    </lineage>
</organism>
<keyword evidence="3" id="KW-1185">Reference proteome</keyword>
<dbReference type="GO" id="GO:0010487">
    <property type="term" value="F:thermospermine synthase activity"/>
    <property type="evidence" value="ECO:0007669"/>
    <property type="project" value="TreeGrafter"/>
</dbReference>
<keyword evidence="2" id="KW-0808">Transferase</keyword>
<dbReference type="SUPFAM" id="SSF53335">
    <property type="entry name" value="S-adenosyl-L-methionine-dependent methyltransferases"/>
    <property type="match status" value="1"/>
</dbReference>
<proteinExistence type="predicted"/>
<gene>
    <name evidence="2" type="ORF">Lalb_Chr07g0182921</name>
</gene>
<name>A0A6A4Q8A9_LUPAL</name>
<dbReference type="GO" id="GO:0008168">
    <property type="term" value="F:methyltransferase activity"/>
    <property type="evidence" value="ECO:0007669"/>
    <property type="project" value="UniProtKB-KW"/>
</dbReference>
<dbReference type="PANTHER" id="PTHR43317:SF1">
    <property type="entry name" value="THERMOSPERMINE SYNTHASE ACAULIS5"/>
    <property type="match status" value="1"/>
</dbReference>
<dbReference type="GO" id="GO:0006596">
    <property type="term" value="P:polyamine biosynthetic process"/>
    <property type="evidence" value="ECO:0007669"/>
    <property type="project" value="UniProtKB-KW"/>
</dbReference>
<reference evidence="3" key="1">
    <citation type="journal article" date="2020" name="Nat. Commun.">
        <title>Genome sequence of the cluster root forming white lupin.</title>
        <authorList>
            <person name="Hufnagel B."/>
            <person name="Marques A."/>
            <person name="Soriano A."/>
            <person name="Marques L."/>
            <person name="Divol F."/>
            <person name="Doumas P."/>
            <person name="Sallet E."/>
            <person name="Mancinotti D."/>
            <person name="Carrere S."/>
            <person name="Marande W."/>
            <person name="Arribat S."/>
            <person name="Keller J."/>
            <person name="Huneau C."/>
            <person name="Blein T."/>
            <person name="Aime D."/>
            <person name="Laguerre M."/>
            <person name="Taylor J."/>
            <person name="Schubert V."/>
            <person name="Nelson M."/>
            <person name="Geu-Flores F."/>
            <person name="Crespi M."/>
            <person name="Gallardo-Guerrero K."/>
            <person name="Delaux P.-M."/>
            <person name="Salse J."/>
            <person name="Berges H."/>
            <person name="Guyot R."/>
            <person name="Gouzy J."/>
            <person name="Peret B."/>
        </authorList>
    </citation>
    <scope>NUCLEOTIDE SEQUENCE [LARGE SCALE GENOMIC DNA]</scope>
    <source>
        <strain evidence="3">cv. Amiga</strain>
    </source>
</reference>
<evidence type="ECO:0000256" key="1">
    <source>
        <dbReference type="ARBA" id="ARBA00023115"/>
    </source>
</evidence>
<dbReference type="EMBL" id="WOCE01000007">
    <property type="protein sequence ID" value="KAE9610091.1"/>
    <property type="molecule type" value="Genomic_DNA"/>
</dbReference>
<dbReference type="GO" id="GO:0032259">
    <property type="term" value="P:methylation"/>
    <property type="evidence" value="ECO:0007669"/>
    <property type="project" value="UniProtKB-KW"/>
</dbReference>
<dbReference type="PANTHER" id="PTHR43317">
    <property type="entry name" value="THERMOSPERMINE SYNTHASE ACAULIS5"/>
    <property type="match status" value="1"/>
</dbReference>
<dbReference type="Proteomes" id="UP000447434">
    <property type="component" value="Chromosome 7"/>
</dbReference>
<dbReference type="FunFam" id="3.40.50.150:FF:000299">
    <property type="entry name" value="S-adenosyl-L-methionine-dependent methyltransferases superfamily protein"/>
    <property type="match status" value="1"/>
</dbReference>
<dbReference type="Gene3D" id="3.40.50.150">
    <property type="entry name" value="Vaccinia Virus protein VP39"/>
    <property type="match status" value="1"/>
</dbReference>
<evidence type="ECO:0000313" key="3">
    <source>
        <dbReference type="Proteomes" id="UP000447434"/>
    </source>
</evidence>